<comment type="caution">
    <text evidence="5">The sequence shown here is derived from an EMBL/GenBank/DDBJ whole genome shotgun (WGS) entry which is preliminary data.</text>
</comment>
<dbReference type="InterPro" id="IPR025734">
    <property type="entry name" value="EspG"/>
</dbReference>
<organism evidence="5 6">
    <name type="scientific">Amycolatopsis acidicola</name>
    <dbReference type="NCBI Taxonomy" id="2596893"/>
    <lineage>
        <taxon>Bacteria</taxon>
        <taxon>Bacillati</taxon>
        <taxon>Actinomycetota</taxon>
        <taxon>Actinomycetes</taxon>
        <taxon>Pseudonocardiales</taxon>
        <taxon>Pseudonocardiaceae</taxon>
        <taxon>Amycolatopsis</taxon>
    </lineage>
</organism>
<evidence type="ECO:0000256" key="2">
    <source>
        <dbReference type="ARBA" id="ARBA00006411"/>
    </source>
</evidence>
<evidence type="ECO:0000256" key="3">
    <source>
        <dbReference type="ARBA" id="ARBA00022490"/>
    </source>
</evidence>
<protein>
    <submittedName>
        <fullName evidence="5">ESX secretion-associated protein EspG</fullName>
    </submittedName>
</protein>
<dbReference type="AlphaFoldDB" id="A0A5N0UI71"/>
<evidence type="ECO:0000256" key="1">
    <source>
        <dbReference type="ARBA" id="ARBA00004496"/>
    </source>
</evidence>
<keyword evidence="6" id="KW-1185">Reference proteome</keyword>
<name>A0A5N0UI71_9PSEU</name>
<reference evidence="5" key="1">
    <citation type="submission" date="2019-09" db="EMBL/GenBank/DDBJ databases">
        <authorList>
            <person name="Teo W.F.A."/>
            <person name="Duangmal K."/>
        </authorList>
    </citation>
    <scope>NUCLEOTIDE SEQUENCE [LARGE SCALE GENOMIC DNA]</scope>
    <source>
        <strain evidence="5">K81G1</strain>
    </source>
</reference>
<evidence type="ECO:0000256" key="4">
    <source>
        <dbReference type="ARBA" id="ARBA00023186"/>
    </source>
</evidence>
<keyword evidence="3" id="KW-0963">Cytoplasm</keyword>
<evidence type="ECO:0000313" key="6">
    <source>
        <dbReference type="Proteomes" id="UP000319769"/>
    </source>
</evidence>
<dbReference type="Proteomes" id="UP000319769">
    <property type="component" value="Unassembled WGS sequence"/>
</dbReference>
<accession>A0A5N0UI71</accession>
<sequence>MTEVDGLVLSQLEFDLLWDDLGLGAQPYPLGVPSHGYTMDEREDLGGEVFESLNAAGLIDGEEISPELEELLATLNSPAISVDALLLGEVPLRLLAAAGPRQAVLAVLDSEELALRRIFPVQQLLPVVADVLGAAPAGPGQEVRLPREVFAESLRTFAESGHSGFEWTLAQAGITGRAVRALWTLAESPRVCSGQLAANGPRGRSQVVTWFDTEAGRYGVTTQGRAGKQWVTVTPADGAWLATRLTELADQVR</sequence>
<proteinExistence type="inferred from homology"/>
<dbReference type="OrthoDB" id="5175124at2"/>
<comment type="similarity">
    <text evidence="2">Belongs to the EspG family.</text>
</comment>
<keyword evidence="4" id="KW-0143">Chaperone</keyword>
<dbReference type="RefSeq" id="WP_144762003.1">
    <property type="nucleotide sequence ID" value="NZ_VMNW02000175.1"/>
</dbReference>
<comment type="subcellular location">
    <subcellularLocation>
        <location evidence="1">Cytoplasm</location>
    </subcellularLocation>
</comment>
<evidence type="ECO:0000313" key="5">
    <source>
        <dbReference type="EMBL" id="KAA9148160.1"/>
    </source>
</evidence>
<gene>
    <name evidence="5" type="ORF">FPZ12_045055</name>
</gene>
<dbReference type="EMBL" id="VMNW02000175">
    <property type="protein sequence ID" value="KAA9148160.1"/>
    <property type="molecule type" value="Genomic_DNA"/>
</dbReference>
<dbReference type="Pfam" id="PF14011">
    <property type="entry name" value="ESX-1_EspG"/>
    <property type="match status" value="1"/>
</dbReference>